<dbReference type="PANTHER" id="PTHR11360:SF308">
    <property type="entry name" value="BLL3089 PROTEIN"/>
    <property type="match status" value="1"/>
</dbReference>
<feature type="transmembrane region" description="Helical" evidence="4">
    <location>
        <begin position="378"/>
        <end position="397"/>
    </location>
</feature>
<proteinExistence type="predicted"/>
<dbReference type="Proteomes" id="UP000314011">
    <property type="component" value="Unassembled WGS sequence"/>
</dbReference>
<feature type="transmembrane region" description="Helical" evidence="4">
    <location>
        <begin position="144"/>
        <end position="164"/>
    </location>
</feature>
<organism evidence="6 7">
    <name type="scientific">Pelagovum pacificum</name>
    <dbReference type="NCBI Taxonomy" id="2588711"/>
    <lineage>
        <taxon>Bacteria</taxon>
        <taxon>Pseudomonadati</taxon>
        <taxon>Pseudomonadota</taxon>
        <taxon>Alphaproteobacteria</taxon>
        <taxon>Rhodobacterales</taxon>
        <taxon>Paracoccaceae</taxon>
        <taxon>Pelagovum</taxon>
    </lineage>
</organism>
<dbReference type="OrthoDB" id="1404228at2"/>
<feature type="transmembrane region" description="Helical" evidence="4">
    <location>
        <begin position="221"/>
        <end position="242"/>
    </location>
</feature>
<feature type="transmembrane region" description="Helical" evidence="4">
    <location>
        <begin position="82"/>
        <end position="109"/>
    </location>
</feature>
<evidence type="ECO:0000313" key="6">
    <source>
        <dbReference type="EMBL" id="TNY34085.1"/>
    </source>
</evidence>
<evidence type="ECO:0000259" key="5">
    <source>
        <dbReference type="PROSITE" id="PS50850"/>
    </source>
</evidence>
<feature type="transmembrane region" description="Helical" evidence="4">
    <location>
        <begin position="310"/>
        <end position="336"/>
    </location>
</feature>
<gene>
    <name evidence="6" type="ORF">FHY64_12720</name>
</gene>
<keyword evidence="2 4" id="KW-1133">Transmembrane helix</keyword>
<dbReference type="RefSeq" id="WP_140195105.1">
    <property type="nucleotide sequence ID" value="NZ_CP065915.1"/>
</dbReference>
<dbReference type="InterPro" id="IPR036259">
    <property type="entry name" value="MFS_trans_sf"/>
</dbReference>
<feature type="transmembrane region" description="Helical" evidence="4">
    <location>
        <begin position="170"/>
        <end position="190"/>
    </location>
</feature>
<dbReference type="PANTHER" id="PTHR11360">
    <property type="entry name" value="MONOCARBOXYLATE TRANSPORTER"/>
    <property type="match status" value="1"/>
</dbReference>
<name>A0A5C5GH50_9RHOB</name>
<dbReference type="Gene3D" id="1.20.1250.20">
    <property type="entry name" value="MFS general substrate transporter like domains"/>
    <property type="match status" value="1"/>
</dbReference>
<keyword evidence="7" id="KW-1185">Reference proteome</keyword>
<dbReference type="InterPro" id="IPR020846">
    <property type="entry name" value="MFS_dom"/>
</dbReference>
<dbReference type="InterPro" id="IPR050327">
    <property type="entry name" value="Proton-linked_MCT"/>
</dbReference>
<dbReference type="InterPro" id="IPR011701">
    <property type="entry name" value="MFS"/>
</dbReference>
<protein>
    <submittedName>
        <fullName evidence="6">MFS transporter</fullName>
    </submittedName>
</protein>
<dbReference type="SUPFAM" id="SSF103473">
    <property type="entry name" value="MFS general substrate transporter"/>
    <property type="match status" value="1"/>
</dbReference>
<feature type="transmembrane region" description="Helical" evidence="4">
    <location>
        <begin position="254"/>
        <end position="279"/>
    </location>
</feature>
<reference evidence="6 7" key="1">
    <citation type="submission" date="2019-06" db="EMBL/GenBank/DDBJ databases">
        <title>Genome of new Rhodobacteraceae sp. SM1903.</title>
        <authorList>
            <person name="Ren X."/>
        </authorList>
    </citation>
    <scope>NUCLEOTIDE SEQUENCE [LARGE SCALE GENOMIC DNA]</scope>
    <source>
        <strain evidence="6 7">SM1903</strain>
    </source>
</reference>
<feature type="transmembrane region" description="Helical" evidence="4">
    <location>
        <begin position="348"/>
        <end position="372"/>
    </location>
</feature>
<evidence type="ECO:0000256" key="1">
    <source>
        <dbReference type="ARBA" id="ARBA00022692"/>
    </source>
</evidence>
<sequence>MPLLKFVRENAAFLLAGVLIAFTSSYGQTYFISIFAGQIREEFSLSHGNWGLIYTVGTTISAMTMVWAGALTDRFRTRQLGLIVMVGLAIASLAMAAVPSAMMLIAVIFLLRLTGQGMMSHLAMVSMARWFVARRGTAMSIASMGFALGQAVLPIAFVALLGIFDWRLLWVGAALLVMLTLPVIISLLRLERTPQSVAESTQSTGMGNRHWTRNEVIRHPLFWMMIPALLGPPAWGTALFFQQVHLVEVKGWELAQWVALMPIFTVMMIGSNFSCGLAIDKLGSPAAISVYMIPFALGSLIIGASGSLTMAGLGLAVFAIGNGMQTTTPGAFWAEFFGTRHLGSIKAVASAIMVFGSAIGPGLTGVLIDYGIDFPQQLFGIAVYFACAGALAVFGVLRARSALPAPA</sequence>
<dbReference type="PROSITE" id="PS50850">
    <property type="entry name" value="MFS"/>
    <property type="match status" value="1"/>
</dbReference>
<evidence type="ECO:0000256" key="2">
    <source>
        <dbReference type="ARBA" id="ARBA00022989"/>
    </source>
</evidence>
<feature type="domain" description="Major facilitator superfamily (MFS) profile" evidence="5">
    <location>
        <begin position="13"/>
        <end position="401"/>
    </location>
</feature>
<evidence type="ECO:0000256" key="3">
    <source>
        <dbReference type="ARBA" id="ARBA00023136"/>
    </source>
</evidence>
<accession>A0A5C5GH50</accession>
<keyword evidence="3 4" id="KW-0472">Membrane</keyword>
<dbReference type="Pfam" id="PF07690">
    <property type="entry name" value="MFS_1"/>
    <property type="match status" value="1"/>
</dbReference>
<feature type="transmembrane region" description="Helical" evidence="4">
    <location>
        <begin position="51"/>
        <end position="70"/>
    </location>
</feature>
<evidence type="ECO:0000256" key="4">
    <source>
        <dbReference type="SAM" id="Phobius"/>
    </source>
</evidence>
<comment type="caution">
    <text evidence="6">The sequence shown here is derived from an EMBL/GenBank/DDBJ whole genome shotgun (WGS) entry which is preliminary data.</text>
</comment>
<keyword evidence="1 4" id="KW-0812">Transmembrane</keyword>
<evidence type="ECO:0000313" key="7">
    <source>
        <dbReference type="Proteomes" id="UP000314011"/>
    </source>
</evidence>
<feature type="transmembrane region" description="Helical" evidence="4">
    <location>
        <begin position="286"/>
        <end position="304"/>
    </location>
</feature>
<dbReference type="GO" id="GO:0022857">
    <property type="term" value="F:transmembrane transporter activity"/>
    <property type="evidence" value="ECO:0007669"/>
    <property type="project" value="InterPro"/>
</dbReference>
<dbReference type="EMBL" id="VFFF01000001">
    <property type="protein sequence ID" value="TNY34085.1"/>
    <property type="molecule type" value="Genomic_DNA"/>
</dbReference>
<dbReference type="AlphaFoldDB" id="A0A5C5GH50"/>